<dbReference type="RefSeq" id="WP_036600956.1">
    <property type="nucleotide sequence ID" value="NZ_CP076607.1"/>
</dbReference>
<protein>
    <submittedName>
        <fullName evidence="2">Uncharacterized protein</fullName>
    </submittedName>
</protein>
<dbReference type="EMBL" id="CP076607">
    <property type="protein sequence ID" value="QWU13419.1"/>
    <property type="molecule type" value="Genomic_DNA"/>
</dbReference>
<name>A0A1H8JN39_9BACL</name>
<reference evidence="1 4" key="2">
    <citation type="submission" date="2021-06" db="EMBL/GenBank/DDBJ databases">
        <title>Whole genome sequence of Paenibacillus sophorae DSM23020 for comparative genomics.</title>
        <authorList>
            <person name="Kim M.-J."/>
            <person name="Lee G."/>
            <person name="Shin J.-H."/>
        </authorList>
    </citation>
    <scope>NUCLEOTIDE SEQUENCE [LARGE SCALE GENOMIC DNA]</scope>
    <source>
        <strain evidence="1 4">DSM 23020</strain>
    </source>
</reference>
<evidence type="ECO:0000313" key="3">
    <source>
        <dbReference type="Proteomes" id="UP000198809"/>
    </source>
</evidence>
<organism evidence="2 3">
    <name type="scientific">Paenibacillus sophorae</name>
    <dbReference type="NCBI Taxonomy" id="1333845"/>
    <lineage>
        <taxon>Bacteria</taxon>
        <taxon>Bacillati</taxon>
        <taxon>Bacillota</taxon>
        <taxon>Bacilli</taxon>
        <taxon>Bacillales</taxon>
        <taxon>Paenibacillaceae</taxon>
        <taxon>Paenibacillus</taxon>
    </lineage>
</organism>
<sequence>MEAVQVLMIVFYDRDDKHVSEFGTFVERPTLYEVQHIIDNLITDEVREKATYCKIEEKYYLVKK</sequence>
<dbReference type="STRING" id="1333845.SAMN04487895_10383"/>
<dbReference type="EMBL" id="FODH01000003">
    <property type="protein sequence ID" value="SEN81955.1"/>
    <property type="molecule type" value="Genomic_DNA"/>
</dbReference>
<reference evidence="2 3" key="1">
    <citation type="submission" date="2016-10" db="EMBL/GenBank/DDBJ databases">
        <authorList>
            <person name="de Groot N.N."/>
        </authorList>
    </citation>
    <scope>NUCLEOTIDE SEQUENCE [LARGE SCALE GENOMIC DNA]</scope>
    <source>
        <strain evidence="2 3">CGMCC 1.10238</strain>
    </source>
</reference>
<proteinExistence type="predicted"/>
<gene>
    <name evidence="1" type="ORF">KP014_15575</name>
    <name evidence="2" type="ORF">SAMN04487895_10383</name>
</gene>
<dbReference type="OrthoDB" id="9938638at2"/>
<dbReference type="AlphaFoldDB" id="A0A1H8JN39"/>
<keyword evidence="4" id="KW-1185">Reference proteome</keyword>
<evidence type="ECO:0000313" key="1">
    <source>
        <dbReference type="EMBL" id="QWU13419.1"/>
    </source>
</evidence>
<evidence type="ECO:0000313" key="2">
    <source>
        <dbReference type="EMBL" id="SEN81955.1"/>
    </source>
</evidence>
<dbReference type="Proteomes" id="UP000683429">
    <property type="component" value="Chromosome"/>
</dbReference>
<accession>A0A1H8JN39</accession>
<dbReference type="Proteomes" id="UP000198809">
    <property type="component" value="Unassembled WGS sequence"/>
</dbReference>
<evidence type="ECO:0000313" key="4">
    <source>
        <dbReference type="Proteomes" id="UP000683429"/>
    </source>
</evidence>